<reference evidence="1 2" key="1">
    <citation type="journal article" date="2018" name="Aquat. Microb. Ecol.">
        <title>Gammaproteobacterial methanotrophs dominate.</title>
        <authorList>
            <person name="Rissanen A.J."/>
            <person name="Saarenheimo J."/>
            <person name="Tiirola M."/>
            <person name="Peura S."/>
            <person name="Aalto S.L."/>
            <person name="Karvinen A."/>
            <person name="Nykanen H."/>
        </authorList>
    </citation>
    <scope>NUCLEOTIDE SEQUENCE [LARGE SCALE GENOMIC DNA]</scope>
    <source>
        <strain evidence="1">AMbin10</strain>
    </source>
</reference>
<sequence length="175" mass="19818">MKAVKADINPINILGVPSDMPKHIAVGGIADGIDSGFKRCHQEAASGEGDQAFVAEKNANRAQNPIRLSRPISESYTISRFPFLHLDIAFVYFWIKFYGRAISHWHDILPKGPSSKAPYPQRRYPEFFIIHSLIAPNYIIKTRSRTRILLHISYVGITPLSFQFRPILRRFPASG</sequence>
<protein>
    <submittedName>
        <fullName evidence="1">Uncharacterized protein</fullName>
    </submittedName>
</protein>
<evidence type="ECO:0000313" key="2">
    <source>
        <dbReference type="Proteomes" id="UP000249396"/>
    </source>
</evidence>
<name>A0A2W4SCW9_9GAMM</name>
<dbReference type="AlphaFoldDB" id="A0A2W4SCW9"/>
<comment type="caution">
    <text evidence="1">The sequence shown here is derived from an EMBL/GenBank/DDBJ whole genome shotgun (WGS) entry which is preliminary data.</text>
</comment>
<dbReference type="EMBL" id="QJPH01000574">
    <property type="protein sequence ID" value="PZN69557.1"/>
    <property type="molecule type" value="Genomic_DNA"/>
</dbReference>
<proteinExistence type="predicted"/>
<accession>A0A2W4SCW9</accession>
<organism evidence="1 2">
    <name type="scientific">Candidatus Methylumidiphilus alinenensis</name>
    <dbReference type="NCBI Taxonomy" id="2202197"/>
    <lineage>
        <taxon>Bacteria</taxon>
        <taxon>Pseudomonadati</taxon>
        <taxon>Pseudomonadota</taxon>
        <taxon>Gammaproteobacteria</taxon>
        <taxon>Methylococcales</taxon>
        <taxon>Candidatus Methylumidiphilus</taxon>
    </lineage>
</organism>
<gene>
    <name evidence="1" type="ORF">DM484_29535</name>
</gene>
<evidence type="ECO:0000313" key="1">
    <source>
        <dbReference type="EMBL" id="PZN69557.1"/>
    </source>
</evidence>
<dbReference type="Proteomes" id="UP000249396">
    <property type="component" value="Unassembled WGS sequence"/>
</dbReference>